<evidence type="ECO:0000313" key="1">
    <source>
        <dbReference type="EMBL" id="KAJ1530515.1"/>
    </source>
</evidence>
<sequence length="493" mass="54997">MSHCAKEHHRIDVLNWQSGDEVYHSVVVIEGKVDAGCKSSSNKCIVIERINGPWDAPPMTSHCISDNLIFKCVLKLEHGTNTFVFKYCSFKQEFALYFKPRHVQFCVLPVYIICKGHDGRFQAPENEDNSIESACDRISTGIRLVQSLIAEQLNKFGYGRNTFQLQSDLDPGAPDCHVFYSKIPVEEAHAANGDTLWGWIGRELMTSHLGNENYKFVAFLSSTHYEGKTFNKFPPTHDEIVECTRGHVAIGGGGLALLHTGCLHTWATSAEEVVARLSSSSLIDTAFFMDGSNRGTYGGCYSSSLGAVAHELGHTFDLGHTTHGIMGPEYHDIHYMFLPEECEVVDSPAKSSLSRKSYGAYEDKRICKTKSQSPALKACLPPPHAINEENEISVMMFQELRVAWKAPEPLSKNITPSDSCTALLSDSPDPKTDLENHRKTVTAIRNHVHIYKADVKNQDDFHPTLDKHDISPLFAQSSLGLLAFNRWVQFIYG</sequence>
<comment type="caution">
    <text evidence="1">The sequence shown here is derived from an EMBL/GenBank/DDBJ whole genome shotgun (WGS) entry which is preliminary data.</text>
</comment>
<dbReference type="EMBL" id="JAPTSV010000002">
    <property type="protein sequence ID" value="KAJ1530515.1"/>
    <property type="molecule type" value="Genomic_DNA"/>
</dbReference>
<accession>A0AAV7XWD1</accession>
<keyword evidence="2" id="KW-1185">Reference proteome</keyword>
<dbReference type="Pfam" id="PF12044">
    <property type="entry name" value="Metallopep"/>
    <property type="match status" value="1"/>
</dbReference>
<proteinExistence type="predicted"/>
<dbReference type="InterPro" id="IPR053002">
    <property type="entry name" value="Metalloproteinase_M10B"/>
</dbReference>
<evidence type="ECO:0000313" key="2">
    <source>
        <dbReference type="Proteomes" id="UP001075354"/>
    </source>
</evidence>
<reference evidence="1" key="1">
    <citation type="submission" date="2022-12" db="EMBL/GenBank/DDBJ databases">
        <title>Chromosome-level genome assembly of the bean flower thrips Megalurothrips usitatus.</title>
        <authorList>
            <person name="Ma L."/>
            <person name="Liu Q."/>
            <person name="Li H."/>
            <person name="Cai W."/>
        </authorList>
    </citation>
    <scope>NUCLEOTIDE SEQUENCE</scope>
    <source>
        <strain evidence="1">Cailab_2022a</strain>
    </source>
</reference>
<dbReference type="AlphaFoldDB" id="A0AAV7XWD1"/>
<dbReference type="Proteomes" id="UP001075354">
    <property type="component" value="Chromosome 2"/>
</dbReference>
<dbReference type="InterPro" id="IPR021917">
    <property type="entry name" value="Unchr_Zn-peptidase-like"/>
</dbReference>
<gene>
    <name evidence="1" type="ORF">ONE63_005409</name>
</gene>
<organism evidence="1 2">
    <name type="scientific">Megalurothrips usitatus</name>
    <name type="common">bean blossom thrips</name>
    <dbReference type="NCBI Taxonomy" id="439358"/>
    <lineage>
        <taxon>Eukaryota</taxon>
        <taxon>Metazoa</taxon>
        <taxon>Ecdysozoa</taxon>
        <taxon>Arthropoda</taxon>
        <taxon>Hexapoda</taxon>
        <taxon>Insecta</taxon>
        <taxon>Pterygota</taxon>
        <taxon>Neoptera</taxon>
        <taxon>Paraneoptera</taxon>
        <taxon>Thysanoptera</taxon>
        <taxon>Terebrantia</taxon>
        <taxon>Thripoidea</taxon>
        <taxon>Thripidae</taxon>
        <taxon>Megalurothrips</taxon>
    </lineage>
</organism>
<dbReference type="PANTHER" id="PTHR21054:SF2">
    <property type="entry name" value="MIP04191P"/>
    <property type="match status" value="1"/>
</dbReference>
<name>A0AAV7XWD1_9NEOP</name>
<dbReference type="PANTHER" id="PTHR21054">
    <property type="entry name" value="ZINC METALLOPROTEINASE-RELATED"/>
    <property type="match status" value="1"/>
</dbReference>
<protein>
    <recommendedName>
        <fullName evidence="3">Zinc metalloproteinase YIL108W</fullName>
    </recommendedName>
</protein>
<evidence type="ECO:0008006" key="3">
    <source>
        <dbReference type="Google" id="ProtNLM"/>
    </source>
</evidence>